<dbReference type="AlphaFoldDB" id="A0A5K8AB07"/>
<accession>A0A5K8AB07</accession>
<evidence type="ECO:0000313" key="1">
    <source>
        <dbReference type="EMBL" id="BBO89777.1"/>
    </source>
</evidence>
<protein>
    <recommendedName>
        <fullName evidence="3">Antitoxin SocA-like Panacea domain-containing protein</fullName>
    </recommendedName>
</protein>
<evidence type="ECO:0008006" key="3">
    <source>
        <dbReference type="Google" id="ProtNLM"/>
    </source>
</evidence>
<name>A0A5K8AB07_9BACT</name>
<gene>
    <name evidence="1" type="ORF">DSCOOX_29570</name>
</gene>
<dbReference type="EMBL" id="AP021879">
    <property type="protein sequence ID" value="BBO89777.1"/>
    <property type="molecule type" value="Genomic_DNA"/>
</dbReference>
<dbReference type="Proteomes" id="UP000422108">
    <property type="component" value="Chromosome"/>
</dbReference>
<keyword evidence="2" id="KW-1185">Reference proteome</keyword>
<sequence length="183" mass="20310">MKEEQNRAVLLALIDSLREEGSWCGETHIQKAAFFLKKLTKVPIDFDFILYKHGPFSFDLSDELSVMKTYGLLELVSKYPYGPKLVRTGNGEALCNRSTKTIARYGKQIGFLSDKLGGKGVVDLERLATAYYVTLKTPDDGPEERAKAIVKLKPHISLDSAKQAVLEVDGFIAEVNEKQLAAA</sequence>
<organism evidence="1 2">
    <name type="scientific">Desulfosarcina ovata subsp. ovata</name>
    <dbReference type="NCBI Taxonomy" id="2752305"/>
    <lineage>
        <taxon>Bacteria</taxon>
        <taxon>Pseudomonadati</taxon>
        <taxon>Thermodesulfobacteriota</taxon>
        <taxon>Desulfobacteria</taxon>
        <taxon>Desulfobacterales</taxon>
        <taxon>Desulfosarcinaceae</taxon>
        <taxon>Desulfosarcina</taxon>
    </lineage>
</organism>
<proteinExistence type="predicted"/>
<dbReference type="RefSeq" id="WP_155310919.1">
    <property type="nucleotide sequence ID" value="NZ_AP021879.1"/>
</dbReference>
<reference evidence="1 2" key="1">
    <citation type="submission" date="2019-11" db="EMBL/GenBank/DDBJ databases">
        <title>Comparative genomics of hydrocarbon-degrading Desulfosarcina strains.</title>
        <authorList>
            <person name="Watanabe M."/>
            <person name="Kojima H."/>
            <person name="Fukui M."/>
        </authorList>
    </citation>
    <scope>NUCLEOTIDE SEQUENCE [LARGE SCALE GENOMIC DNA]</scope>
    <source>
        <strain evidence="2">oXyS1</strain>
    </source>
</reference>
<evidence type="ECO:0000313" key="2">
    <source>
        <dbReference type="Proteomes" id="UP000422108"/>
    </source>
</evidence>